<accession>A0A377ZTE1</accession>
<gene>
    <name evidence="1" type="ORF">NCTC9504_03536</name>
</gene>
<sequence>MLMDTGLQAQGMAVALTRFRFQRRQQLFSQLLAAVLGIDIDPLHLAKAFLTEDNSPTANGLALRAADRQGDDRLRRQLAKVQQVVALRRVEGLLPGVEGGNQGDKFGVGRAMSVMVYIGELLFYPTVARPAAFPDIALTYIAAPPIALTH</sequence>
<dbReference type="AlphaFoldDB" id="A0A377ZTE1"/>
<proteinExistence type="predicted"/>
<evidence type="ECO:0000313" key="1">
    <source>
        <dbReference type="EMBL" id="STU81355.1"/>
    </source>
</evidence>
<organism evidence="1 2">
    <name type="scientific">Klebsiella pneumoniae subsp. pneumoniae</name>
    <dbReference type="NCBI Taxonomy" id="72407"/>
    <lineage>
        <taxon>Bacteria</taxon>
        <taxon>Pseudomonadati</taxon>
        <taxon>Pseudomonadota</taxon>
        <taxon>Gammaproteobacteria</taxon>
        <taxon>Enterobacterales</taxon>
        <taxon>Enterobacteriaceae</taxon>
        <taxon>Klebsiella/Raoultella group</taxon>
        <taxon>Klebsiella</taxon>
        <taxon>Klebsiella pneumoniae complex</taxon>
    </lineage>
</organism>
<dbReference type="EMBL" id="UGMA01000005">
    <property type="protein sequence ID" value="STU81355.1"/>
    <property type="molecule type" value="Genomic_DNA"/>
</dbReference>
<protein>
    <submittedName>
        <fullName evidence="1">Uncharacterized protein</fullName>
    </submittedName>
</protein>
<dbReference type="Proteomes" id="UP000254020">
    <property type="component" value="Unassembled WGS sequence"/>
</dbReference>
<reference evidence="1 2" key="1">
    <citation type="submission" date="2018-06" db="EMBL/GenBank/DDBJ databases">
        <authorList>
            <consortium name="Pathogen Informatics"/>
            <person name="Doyle S."/>
        </authorList>
    </citation>
    <scope>NUCLEOTIDE SEQUENCE [LARGE SCALE GENOMIC DNA]</scope>
    <source>
        <strain evidence="1 2">NCTC9504</strain>
    </source>
</reference>
<evidence type="ECO:0000313" key="2">
    <source>
        <dbReference type="Proteomes" id="UP000254020"/>
    </source>
</evidence>
<name>A0A377ZTE1_KLEPN</name>